<proteinExistence type="predicted"/>
<evidence type="ECO:0000313" key="2">
    <source>
        <dbReference type="EMBL" id="JAH89990.1"/>
    </source>
</evidence>
<organism evidence="2">
    <name type="scientific">Anguilla anguilla</name>
    <name type="common">European freshwater eel</name>
    <name type="synonym">Muraena anguilla</name>
    <dbReference type="NCBI Taxonomy" id="7936"/>
    <lineage>
        <taxon>Eukaryota</taxon>
        <taxon>Metazoa</taxon>
        <taxon>Chordata</taxon>
        <taxon>Craniata</taxon>
        <taxon>Vertebrata</taxon>
        <taxon>Euteleostomi</taxon>
        <taxon>Actinopterygii</taxon>
        <taxon>Neopterygii</taxon>
        <taxon>Teleostei</taxon>
        <taxon>Anguilliformes</taxon>
        <taxon>Anguillidae</taxon>
        <taxon>Anguilla</taxon>
    </lineage>
</organism>
<dbReference type="SUPFAM" id="SSF56219">
    <property type="entry name" value="DNase I-like"/>
    <property type="match status" value="1"/>
</dbReference>
<dbReference type="Pfam" id="PF14529">
    <property type="entry name" value="Exo_endo_phos_2"/>
    <property type="match status" value="1"/>
</dbReference>
<accession>A0A0E9WK78</accession>
<dbReference type="AlphaFoldDB" id="A0A0E9WK78"/>
<feature type="domain" description="Endonuclease/exonuclease/phosphatase" evidence="1">
    <location>
        <begin position="12"/>
        <end position="79"/>
    </location>
</feature>
<name>A0A0E9WK78_ANGAN</name>
<reference evidence="2" key="2">
    <citation type="journal article" date="2015" name="Fish Shellfish Immunol.">
        <title>Early steps in the European eel (Anguilla anguilla)-Vibrio vulnificus interaction in the gills: Role of the RtxA13 toxin.</title>
        <authorList>
            <person name="Callol A."/>
            <person name="Pajuelo D."/>
            <person name="Ebbesson L."/>
            <person name="Teles M."/>
            <person name="MacKenzie S."/>
            <person name="Amaro C."/>
        </authorList>
    </citation>
    <scope>NUCLEOTIDE SEQUENCE</scope>
</reference>
<reference evidence="2" key="1">
    <citation type="submission" date="2014-11" db="EMBL/GenBank/DDBJ databases">
        <authorList>
            <person name="Amaro Gonzalez C."/>
        </authorList>
    </citation>
    <scope>NUCLEOTIDE SEQUENCE</scope>
</reference>
<dbReference type="Gene3D" id="3.60.10.10">
    <property type="entry name" value="Endonuclease/exonuclease/phosphatase"/>
    <property type="match status" value="1"/>
</dbReference>
<dbReference type="GO" id="GO:0003824">
    <property type="term" value="F:catalytic activity"/>
    <property type="evidence" value="ECO:0007669"/>
    <property type="project" value="InterPro"/>
</dbReference>
<sequence>MHTIIHGAVNNKDSNGVLTEDLLDKYSLVMLNDGRPTRFQVGNGSLSCIDLTFASAELVRCRDWDLLERYTMGSDHFLILSRFGRILQVDKESTVRGFNFKKRTGVNLENNYRQVWEMV</sequence>
<dbReference type="InterPro" id="IPR036691">
    <property type="entry name" value="Endo/exonu/phosph_ase_sf"/>
</dbReference>
<evidence type="ECO:0000259" key="1">
    <source>
        <dbReference type="Pfam" id="PF14529"/>
    </source>
</evidence>
<dbReference type="EMBL" id="GBXM01018587">
    <property type="protein sequence ID" value="JAH89990.1"/>
    <property type="molecule type" value="Transcribed_RNA"/>
</dbReference>
<dbReference type="InterPro" id="IPR005135">
    <property type="entry name" value="Endo/exonuclease/phosphatase"/>
</dbReference>
<protein>
    <recommendedName>
        <fullName evidence="1">Endonuclease/exonuclease/phosphatase domain-containing protein</fullName>
    </recommendedName>
</protein>